<sequence>METPMTTSTTLYHPNPHSKTRSPPTIPDVILLCLIDILGDRSTLDLVTAARHYREYGVEKVLTTQGGKAVVLRTPRQVDSFARFILAAPQKRGHFIARLSIALPAFESENLEDAKRLAQAIPHLTELRRLYLSEPEAGLASYPPIIDAFRSLRSVRILGISGADEWTNLLLSRLRAGLHELYIYRRAAWDEGRGFSMSFSLWRFAYSLRKLFVDCGFAACLEHNGGGTAVESDDAGYEADTELERKVDDGGSEDEPDVDSVVVSDVNGPRSEGTSATCVEVPPPVLDASVTSKDLSVGRAFEESKELTAVDGSPSGLEDKDTEHGDRNSIEAWVADVAHQQGHVGHGVVNANNIEGPVPANVSQEDHGASNGEVAVDDGYDHDEDHHHNEDHDDEDHDDEDHDDDDYPGSDAESAVSDYDEVIWASKDIPQFNNLTELWIPDLVRDSRASIVLATPALTYLDVGAAATVYTPELRRTLEANKSATSRRFNNDASKDIQRWRYLKQVRGGLVDLAVLGNTVAVDSIEVVGIITDKVLQLLPTVVADHSPTILRATMAFPFTYGLWAMNDAAAEEVEEMNNVQHLTLRVVVKKDIHKSALKKCLVATLRAFEGLARVFIDLMYDEDDCQSAGPGSLDGIDLDGFAKDLVHMVKREKGEYCQLFYIKQDQRVSCLSVERTLEFRGGEEHAQWKICALDHTETQSKEEEMLEIGMFSETYPL</sequence>
<evidence type="ECO:0000256" key="1">
    <source>
        <dbReference type="SAM" id="MobiDB-lite"/>
    </source>
</evidence>
<dbReference type="EMBL" id="ML122294">
    <property type="protein sequence ID" value="RPD55553.1"/>
    <property type="molecule type" value="Genomic_DNA"/>
</dbReference>
<evidence type="ECO:0000313" key="2">
    <source>
        <dbReference type="EMBL" id="RPD55553.1"/>
    </source>
</evidence>
<gene>
    <name evidence="2" type="ORF">L227DRAFT_566520</name>
</gene>
<feature type="region of interest" description="Disordered" evidence="1">
    <location>
        <begin position="1"/>
        <end position="22"/>
    </location>
</feature>
<organism evidence="2 3">
    <name type="scientific">Lentinus tigrinus ALCF2SS1-6</name>
    <dbReference type="NCBI Taxonomy" id="1328759"/>
    <lineage>
        <taxon>Eukaryota</taxon>
        <taxon>Fungi</taxon>
        <taxon>Dikarya</taxon>
        <taxon>Basidiomycota</taxon>
        <taxon>Agaricomycotina</taxon>
        <taxon>Agaricomycetes</taxon>
        <taxon>Polyporales</taxon>
        <taxon>Polyporaceae</taxon>
        <taxon>Lentinus</taxon>
    </lineage>
</organism>
<accession>A0A5C2RV35</accession>
<proteinExistence type="predicted"/>
<protein>
    <submittedName>
        <fullName evidence="2">Uncharacterized protein</fullName>
    </submittedName>
</protein>
<feature type="compositionally biased region" description="Acidic residues" evidence="1">
    <location>
        <begin position="392"/>
        <end position="408"/>
    </location>
</feature>
<dbReference type="AlphaFoldDB" id="A0A5C2RV35"/>
<dbReference type="Proteomes" id="UP000313359">
    <property type="component" value="Unassembled WGS sequence"/>
</dbReference>
<reference evidence="2" key="1">
    <citation type="journal article" date="2018" name="Genome Biol. Evol.">
        <title>Genomics and development of Lentinus tigrinus, a white-rot wood-decaying mushroom with dimorphic fruiting bodies.</title>
        <authorList>
            <person name="Wu B."/>
            <person name="Xu Z."/>
            <person name="Knudson A."/>
            <person name="Carlson A."/>
            <person name="Chen N."/>
            <person name="Kovaka S."/>
            <person name="LaButti K."/>
            <person name="Lipzen A."/>
            <person name="Pennachio C."/>
            <person name="Riley R."/>
            <person name="Schakwitz W."/>
            <person name="Umezawa K."/>
            <person name="Ohm R.A."/>
            <person name="Grigoriev I.V."/>
            <person name="Nagy L.G."/>
            <person name="Gibbons J."/>
            <person name="Hibbett D."/>
        </authorList>
    </citation>
    <scope>NUCLEOTIDE SEQUENCE [LARGE SCALE GENOMIC DNA]</scope>
    <source>
        <strain evidence="2">ALCF2SS1-6</strain>
    </source>
</reference>
<dbReference type="OrthoDB" id="2755114at2759"/>
<name>A0A5C2RV35_9APHY</name>
<feature type="region of interest" description="Disordered" evidence="1">
    <location>
        <begin position="347"/>
        <end position="415"/>
    </location>
</feature>
<evidence type="ECO:0000313" key="3">
    <source>
        <dbReference type="Proteomes" id="UP000313359"/>
    </source>
</evidence>
<feature type="compositionally biased region" description="Polar residues" evidence="1">
    <location>
        <begin position="1"/>
        <end position="12"/>
    </location>
</feature>
<feature type="region of interest" description="Disordered" evidence="1">
    <location>
        <begin position="305"/>
        <end position="325"/>
    </location>
</feature>
<keyword evidence="3" id="KW-1185">Reference proteome</keyword>